<keyword evidence="1" id="KW-1185">Reference proteome</keyword>
<evidence type="ECO:0000313" key="1">
    <source>
        <dbReference type="Proteomes" id="UP000492821"/>
    </source>
</evidence>
<sequence length="361" mass="42032">MEQSEPAIKPHLLPDIVLELFHKQVKQHGVQNNWIGPLCMASRNAFHAVRHVIAKEMMVEVINESTMEISMTSSKYKTFFHLDSPTSIASKLILAWVTRLNVTFATSTYKHQPYSVMLRKNKNISELNISTVWPSNPELPKLTTVFPNIDTLVVNGIQLLQMQERKDPYCEKAEFPKLKCLRVMNANAKQLVELLKLKLPFPLPEEVELHFIPYSEYKLTGSQLNPVKRLTIVTRKCSVSLRDIPAYFSEFNSLETLKLTMDNRCDNGFDSKQVFELHTAFQSLPKDPTFLVTVIERFRCYKKTEMANFIKFLQEMGYRFESSDKEMTEVIVEAIVQMRGNKLTHRVEFYYFKTGYYDRHP</sequence>
<proteinExistence type="predicted"/>
<evidence type="ECO:0000313" key="2">
    <source>
        <dbReference type="WBParaSite" id="Pan_g11746.t1"/>
    </source>
</evidence>
<accession>A0A7E4UQY4</accession>
<organism evidence="1 2">
    <name type="scientific">Panagrellus redivivus</name>
    <name type="common">Microworm</name>
    <dbReference type="NCBI Taxonomy" id="6233"/>
    <lineage>
        <taxon>Eukaryota</taxon>
        <taxon>Metazoa</taxon>
        <taxon>Ecdysozoa</taxon>
        <taxon>Nematoda</taxon>
        <taxon>Chromadorea</taxon>
        <taxon>Rhabditida</taxon>
        <taxon>Tylenchina</taxon>
        <taxon>Panagrolaimomorpha</taxon>
        <taxon>Panagrolaimoidea</taxon>
        <taxon>Panagrolaimidae</taxon>
        <taxon>Panagrellus</taxon>
    </lineage>
</organism>
<reference evidence="2" key="2">
    <citation type="submission" date="2020-10" db="UniProtKB">
        <authorList>
            <consortium name="WormBaseParasite"/>
        </authorList>
    </citation>
    <scope>IDENTIFICATION</scope>
</reference>
<dbReference type="Proteomes" id="UP000492821">
    <property type="component" value="Unassembled WGS sequence"/>
</dbReference>
<name>A0A7E4UQY4_PANRE</name>
<reference evidence="1" key="1">
    <citation type="journal article" date="2013" name="Genetics">
        <title>The draft genome and transcriptome of Panagrellus redivivus are shaped by the harsh demands of a free-living lifestyle.</title>
        <authorList>
            <person name="Srinivasan J."/>
            <person name="Dillman A.R."/>
            <person name="Macchietto M.G."/>
            <person name="Heikkinen L."/>
            <person name="Lakso M."/>
            <person name="Fracchia K.M."/>
            <person name="Antoshechkin I."/>
            <person name="Mortazavi A."/>
            <person name="Wong G."/>
            <person name="Sternberg P.W."/>
        </authorList>
    </citation>
    <scope>NUCLEOTIDE SEQUENCE [LARGE SCALE GENOMIC DNA]</scope>
    <source>
        <strain evidence="1">MT8872</strain>
    </source>
</reference>
<dbReference type="AlphaFoldDB" id="A0A7E4UQY4"/>
<dbReference type="WBParaSite" id="Pan_g11746.t1">
    <property type="protein sequence ID" value="Pan_g11746.t1"/>
    <property type="gene ID" value="Pan_g11746"/>
</dbReference>
<protein>
    <submittedName>
        <fullName evidence="2">F-box domain-containing protein</fullName>
    </submittedName>
</protein>